<dbReference type="OrthoDB" id="7061198at2"/>
<sequence length="629" mass="72156">MKHFDNIPTAVLLEKLGFADPKKLAKDVNVILKEKEDYKKYIVTPSEEFSIANTRPEKITIVREAETLVRNIAILHPYKRLFGRSGDASKYVAQAKLSLKKNRQPLRDAALQMKRDLERDIQRSQDALEGLGEITAVITDNLPINLEKDSINELLQSGRHTSLSDISHSYLTGNWNDIVVYRNRISDGEVSSELFRLLGEKLYLTGDMNEAEEILLSAVELDAENGIAHSILAMIYQRKLAENSEEKIHFLAKTDFSGHISNPVTSEEQWINDGLEFVSGSREKIKANFIYHAVHSLEFWPQHGYRPDGKKNYMMNLSGAPDVSVTLSRWGLFKALIAQIGTKEWNQYKSFLERAVVSLLSFSEYGFHHHYSFSGETLKDKINLLHLVNLYSPDIASKHLKWKSESFRSEESLYLEGYYEYFRSPPVAAMFSEYFGVDTYDQLMADILEARYENEKTEMLSERAERILWNTEKFLQKLCSALNHRALIPELSVLANQYDIEQASDETDKQLALLINAIEGWEVFQQDKTWLKYRGSNFESWQVRKLLLTACLVELAANKNTAHNAELLSELVAEDRAFTGILTSFSPWLMNWLTERVLAQNPDVGGLNEDLAWLVAKTEDVYEQFSDDF</sequence>
<accession>A0A1E7ZBD2</accession>
<organism evidence="3 4">
    <name type="scientific">Alteromonas confluentis</name>
    <dbReference type="NCBI Taxonomy" id="1656094"/>
    <lineage>
        <taxon>Bacteria</taxon>
        <taxon>Pseudomonadati</taxon>
        <taxon>Pseudomonadota</taxon>
        <taxon>Gammaproteobacteria</taxon>
        <taxon>Alteromonadales</taxon>
        <taxon>Alteromonadaceae</taxon>
        <taxon>Alteromonas/Salinimonas group</taxon>
        <taxon>Alteromonas</taxon>
    </lineage>
</organism>
<dbReference type="PROSITE" id="PS50005">
    <property type="entry name" value="TPR"/>
    <property type="match status" value="1"/>
</dbReference>
<feature type="coiled-coil region" evidence="2">
    <location>
        <begin position="107"/>
        <end position="134"/>
    </location>
</feature>
<comment type="caution">
    <text evidence="3">The sequence shown here is derived from an EMBL/GenBank/DDBJ whole genome shotgun (WGS) entry which is preliminary data.</text>
</comment>
<gene>
    <name evidence="3" type="ORF">BFC18_11430</name>
</gene>
<dbReference type="InterPro" id="IPR019734">
    <property type="entry name" value="TPR_rpt"/>
</dbReference>
<evidence type="ECO:0000256" key="2">
    <source>
        <dbReference type="SAM" id="Coils"/>
    </source>
</evidence>
<keyword evidence="2" id="KW-0175">Coiled coil</keyword>
<protein>
    <submittedName>
        <fullName evidence="3">Uncharacterized protein</fullName>
    </submittedName>
</protein>
<dbReference type="EMBL" id="MDHN01000022">
    <property type="protein sequence ID" value="OFC70817.1"/>
    <property type="molecule type" value="Genomic_DNA"/>
</dbReference>
<keyword evidence="1" id="KW-0802">TPR repeat</keyword>
<dbReference type="RefSeq" id="WP_070125448.1">
    <property type="nucleotide sequence ID" value="NZ_MDHN01000022.1"/>
</dbReference>
<keyword evidence="4" id="KW-1185">Reference proteome</keyword>
<dbReference type="AlphaFoldDB" id="A0A1E7ZBD2"/>
<evidence type="ECO:0000256" key="1">
    <source>
        <dbReference type="PROSITE-ProRule" id="PRU00339"/>
    </source>
</evidence>
<name>A0A1E7ZBD2_9ALTE</name>
<evidence type="ECO:0000313" key="3">
    <source>
        <dbReference type="EMBL" id="OFC70817.1"/>
    </source>
</evidence>
<proteinExistence type="predicted"/>
<feature type="repeat" description="TPR" evidence="1">
    <location>
        <begin position="192"/>
        <end position="225"/>
    </location>
</feature>
<evidence type="ECO:0000313" key="4">
    <source>
        <dbReference type="Proteomes" id="UP000175691"/>
    </source>
</evidence>
<dbReference type="Proteomes" id="UP000175691">
    <property type="component" value="Unassembled WGS sequence"/>
</dbReference>
<reference evidence="3 4" key="1">
    <citation type="submission" date="2016-08" db="EMBL/GenBank/DDBJ databases">
        <authorList>
            <person name="Seilhamer J.J."/>
        </authorList>
    </citation>
    <scope>NUCLEOTIDE SEQUENCE [LARGE SCALE GENOMIC DNA]</scope>
    <source>
        <strain evidence="3 4">KCTC 42603</strain>
    </source>
</reference>